<protein>
    <recommendedName>
        <fullName evidence="6">PucR family transcriptional regulator</fullName>
    </recommendedName>
</protein>
<evidence type="ECO:0000259" key="2">
    <source>
        <dbReference type="Pfam" id="PF13556"/>
    </source>
</evidence>
<evidence type="ECO:0000259" key="3">
    <source>
        <dbReference type="Pfam" id="PF14361"/>
    </source>
</evidence>
<dbReference type="InterPro" id="IPR041522">
    <property type="entry name" value="CdaR_GGDEF"/>
</dbReference>
<dbReference type="InterPro" id="IPR025736">
    <property type="entry name" value="PucR_C-HTH_dom"/>
</dbReference>
<dbReference type="InterPro" id="IPR025751">
    <property type="entry name" value="RsbRD_N_dom"/>
</dbReference>
<evidence type="ECO:0008006" key="6">
    <source>
        <dbReference type="Google" id="ProtNLM"/>
    </source>
</evidence>
<dbReference type="PANTHER" id="PTHR33744:SF1">
    <property type="entry name" value="DNA-BINDING TRANSCRIPTIONAL ACTIVATOR ADER"/>
    <property type="match status" value="1"/>
</dbReference>
<gene>
    <name evidence="5" type="ORF">DSM112329_01970</name>
</gene>
<dbReference type="AlphaFoldDB" id="A0AAU7AU43"/>
<dbReference type="Gene3D" id="1.10.10.2840">
    <property type="entry name" value="PucR C-terminal helix-turn-helix domain"/>
    <property type="match status" value="1"/>
</dbReference>
<dbReference type="Pfam" id="PF13556">
    <property type="entry name" value="HTH_30"/>
    <property type="match status" value="1"/>
</dbReference>
<feature type="domain" description="PucR C-terminal helix-turn-helix" evidence="2">
    <location>
        <begin position="352"/>
        <end position="394"/>
    </location>
</feature>
<comment type="similarity">
    <text evidence="1">Belongs to the CdaR family.</text>
</comment>
<feature type="domain" description="CdaR GGDEF-like" evidence="4">
    <location>
        <begin position="190"/>
        <end position="301"/>
    </location>
</feature>
<dbReference type="Pfam" id="PF14361">
    <property type="entry name" value="RsbRD_N"/>
    <property type="match status" value="1"/>
</dbReference>
<dbReference type="InterPro" id="IPR042070">
    <property type="entry name" value="PucR_C-HTH_sf"/>
</dbReference>
<dbReference type="RefSeq" id="WP_354701644.1">
    <property type="nucleotide sequence ID" value="NZ_CP114014.1"/>
</dbReference>
<proteinExistence type="inferred from homology"/>
<dbReference type="KEGG" id="parq:DSM112329_01970"/>
<evidence type="ECO:0000259" key="4">
    <source>
        <dbReference type="Pfam" id="PF17853"/>
    </source>
</evidence>
<evidence type="ECO:0000256" key="1">
    <source>
        <dbReference type="ARBA" id="ARBA00006754"/>
    </source>
</evidence>
<name>A0AAU7AU43_9ACTN</name>
<accession>A0AAU7AU43</accession>
<dbReference type="PANTHER" id="PTHR33744">
    <property type="entry name" value="CARBOHYDRATE DIACID REGULATOR"/>
    <property type="match status" value="1"/>
</dbReference>
<dbReference type="InterPro" id="IPR051448">
    <property type="entry name" value="CdaR-like_regulators"/>
</dbReference>
<feature type="domain" description="RsbT co-antagonist protein RsbRD N-terminal" evidence="3">
    <location>
        <begin position="27"/>
        <end position="170"/>
    </location>
</feature>
<dbReference type="Pfam" id="PF17853">
    <property type="entry name" value="GGDEF_2"/>
    <property type="match status" value="1"/>
</dbReference>
<evidence type="ECO:0000313" key="5">
    <source>
        <dbReference type="EMBL" id="XAY05126.1"/>
    </source>
</evidence>
<reference evidence="5" key="1">
    <citation type="submission" date="2022-12" db="EMBL/GenBank/DDBJ databases">
        <title>Paraconexibacter alkalitolerans sp. nov. and Baekduia alba sp. nov., isolated from soil and emended description of the genera Paraconexibacter (Chun et al., 2020) and Baekduia (An et al., 2020).</title>
        <authorList>
            <person name="Vieira S."/>
            <person name="Huber K.J."/>
            <person name="Geppert A."/>
            <person name="Wolf J."/>
            <person name="Neumann-Schaal M."/>
            <person name="Muesken M."/>
            <person name="Overmann J."/>
        </authorList>
    </citation>
    <scope>NUCLEOTIDE SEQUENCE</scope>
    <source>
        <strain evidence="5">AEG42_29</strain>
    </source>
</reference>
<sequence>MPAADIDARAAVLCEDVAVALAARTAAIAGQLVDEVAEHLPAAVADDELRGLMVDGATANVGLVTAMARTWSDPAGNPPPPEVARWARATARAGLSVADVLTVYRLGHARLWRLWQAELAARTPEHELFVHASARCSDFLFRWVDAMSSPVVRIHGEERRRLDRGTEAARVDAVRAILDGEPLDTTAVSLRLRYDLERHHVAVVAWLDELTDPVDEDARLQDAVARVSKWLRPGSTPLLVRGGSQSVWAWVGCDDRPTPPAGGPPAALGDRLRARVTIGTPGHGLDGFRRSHEDAQAAARVVRLTGDAAGGGITTYDDVAVIALLTGDLDRAREFARRRLAPLTGVPGSDVLLDTLRCYLAEGQSYARAARQLGVHENTVAYRVRRALELLGEPDPGALPLRAALAIADALG</sequence>
<organism evidence="5">
    <name type="scientific">Paraconexibacter sp. AEG42_29</name>
    <dbReference type="NCBI Taxonomy" id="2997339"/>
    <lineage>
        <taxon>Bacteria</taxon>
        <taxon>Bacillati</taxon>
        <taxon>Actinomycetota</taxon>
        <taxon>Thermoleophilia</taxon>
        <taxon>Solirubrobacterales</taxon>
        <taxon>Paraconexibacteraceae</taxon>
        <taxon>Paraconexibacter</taxon>
    </lineage>
</organism>
<dbReference type="EMBL" id="CP114014">
    <property type="protein sequence ID" value="XAY05126.1"/>
    <property type="molecule type" value="Genomic_DNA"/>
</dbReference>